<gene>
    <name evidence="1" type="ORF">N0F65_004108</name>
</gene>
<name>A0AAV2ZBK2_9STRA</name>
<sequence>MQFYCSDYRDIVELVNKDNHSKEAYAVRRACAEFVRLIMHRNSVRQEMVKGGVFVWLSMIVADHVEEGPEVLADCCRFLQRTISLKEPLELDIQSRITEARFLPLIQQGLERHASSENLFVQACRLLALMCFDMPNAPHTDNQADIASAGLLRCICDRLTVDSLSEQAVVVGTDALLSLLYEHVENVDEALDRNVLTTLHSICHGFGTNELIIEQVARSLFYIVAAKPSAREDIVQQGLVEQMVDFLDRTHKASVLCQWHLIKFLEICVRECDVAGDEFVHCKGPAAITRCVLHAQARYATQTCALFTVSCVLFCSIALTGDPPVVTKSRLDHLMQSGVHQFAVVALRTCGNNMSTAAQAIRLLDTIATIDTNRIPLTRVGASRQVRVVYNSCEDQGVQALCERAIAAIEGT</sequence>
<organism evidence="1 2">
    <name type="scientific">Lagenidium giganteum</name>
    <dbReference type="NCBI Taxonomy" id="4803"/>
    <lineage>
        <taxon>Eukaryota</taxon>
        <taxon>Sar</taxon>
        <taxon>Stramenopiles</taxon>
        <taxon>Oomycota</taxon>
        <taxon>Peronosporomycetes</taxon>
        <taxon>Pythiales</taxon>
        <taxon>Pythiaceae</taxon>
    </lineage>
</organism>
<protein>
    <submittedName>
        <fullName evidence="1">Uncharacterized protein</fullName>
    </submittedName>
</protein>
<evidence type="ECO:0000313" key="2">
    <source>
        <dbReference type="Proteomes" id="UP001146120"/>
    </source>
</evidence>
<dbReference type="SUPFAM" id="SSF48371">
    <property type="entry name" value="ARM repeat"/>
    <property type="match status" value="1"/>
</dbReference>
<accession>A0AAV2ZBK2</accession>
<dbReference type="AlphaFoldDB" id="A0AAV2ZBK2"/>
<dbReference type="Proteomes" id="UP001146120">
    <property type="component" value="Unassembled WGS sequence"/>
</dbReference>
<evidence type="ECO:0000313" key="1">
    <source>
        <dbReference type="EMBL" id="DBA03691.1"/>
    </source>
</evidence>
<dbReference type="InterPro" id="IPR016024">
    <property type="entry name" value="ARM-type_fold"/>
</dbReference>
<dbReference type="Gene3D" id="1.25.10.10">
    <property type="entry name" value="Leucine-rich Repeat Variant"/>
    <property type="match status" value="2"/>
</dbReference>
<reference evidence="1" key="1">
    <citation type="submission" date="2022-11" db="EMBL/GenBank/DDBJ databases">
        <authorList>
            <person name="Morgan W.R."/>
            <person name="Tartar A."/>
        </authorList>
    </citation>
    <scope>NUCLEOTIDE SEQUENCE</scope>
    <source>
        <strain evidence="1">ARSEF 373</strain>
    </source>
</reference>
<comment type="caution">
    <text evidence="1">The sequence shown here is derived from an EMBL/GenBank/DDBJ whole genome shotgun (WGS) entry which is preliminary data.</text>
</comment>
<reference evidence="1" key="2">
    <citation type="journal article" date="2023" name="Microbiol Resour">
        <title>Decontamination and Annotation of the Draft Genome Sequence of the Oomycete Lagenidium giganteum ARSEF 373.</title>
        <authorList>
            <person name="Morgan W.R."/>
            <person name="Tartar A."/>
        </authorList>
    </citation>
    <scope>NUCLEOTIDE SEQUENCE</scope>
    <source>
        <strain evidence="1">ARSEF 373</strain>
    </source>
</reference>
<dbReference type="EMBL" id="DAKRPA010000016">
    <property type="protein sequence ID" value="DBA03691.1"/>
    <property type="molecule type" value="Genomic_DNA"/>
</dbReference>
<proteinExistence type="predicted"/>
<keyword evidence="2" id="KW-1185">Reference proteome</keyword>
<dbReference type="InterPro" id="IPR011989">
    <property type="entry name" value="ARM-like"/>
</dbReference>